<accession>A0A8J2VQ81</accession>
<reference evidence="1" key="2">
    <citation type="submission" date="2020-09" db="EMBL/GenBank/DDBJ databases">
        <authorList>
            <person name="Sun Q."/>
            <person name="Zhou Y."/>
        </authorList>
    </citation>
    <scope>NUCLEOTIDE SEQUENCE</scope>
    <source>
        <strain evidence="1">CGMCC 1.15371</strain>
    </source>
</reference>
<dbReference type="AlphaFoldDB" id="A0A8J2VQ81"/>
<protein>
    <submittedName>
        <fullName evidence="1">Uncharacterized protein</fullName>
    </submittedName>
</protein>
<proteinExistence type="predicted"/>
<comment type="caution">
    <text evidence="1">The sequence shown here is derived from an EMBL/GenBank/DDBJ whole genome shotgun (WGS) entry which is preliminary data.</text>
</comment>
<name>A0A8J2VQ81_9BACL</name>
<reference evidence="1" key="1">
    <citation type="journal article" date="2014" name="Int. J. Syst. Evol. Microbiol.">
        <title>Complete genome sequence of Corynebacterium casei LMG S-19264T (=DSM 44701T), isolated from a smear-ripened cheese.</title>
        <authorList>
            <consortium name="US DOE Joint Genome Institute (JGI-PGF)"/>
            <person name="Walter F."/>
            <person name="Albersmeier A."/>
            <person name="Kalinowski J."/>
            <person name="Ruckert C."/>
        </authorList>
    </citation>
    <scope>NUCLEOTIDE SEQUENCE</scope>
    <source>
        <strain evidence="1">CGMCC 1.15371</strain>
    </source>
</reference>
<dbReference type="Proteomes" id="UP000628775">
    <property type="component" value="Unassembled WGS sequence"/>
</dbReference>
<gene>
    <name evidence="1" type="ORF">GCM10011391_15610</name>
</gene>
<keyword evidence="2" id="KW-1185">Reference proteome</keyword>
<dbReference type="EMBL" id="BMIR01000006">
    <property type="protein sequence ID" value="GGE37656.1"/>
    <property type="molecule type" value="Genomic_DNA"/>
</dbReference>
<evidence type="ECO:0000313" key="1">
    <source>
        <dbReference type="EMBL" id="GGE37656.1"/>
    </source>
</evidence>
<organism evidence="1 2">
    <name type="scientific">Pullulanibacillus camelliae</name>
    <dbReference type="NCBI Taxonomy" id="1707096"/>
    <lineage>
        <taxon>Bacteria</taxon>
        <taxon>Bacillati</taxon>
        <taxon>Bacillota</taxon>
        <taxon>Bacilli</taxon>
        <taxon>Bacillales</taxon>
        <taxon>Sporolactobacillaceae</taxon>
        <taxon>Pullulanibacillus</taxon>
    </lineage>
</organism>
<sequence>MPDQVDGSARRAIRNTLKSYVPRTPLTLDAETRVLQKWEIGKTLAVRSARRLTTFPRKASGLERNRAPPS</sequence>
<evidence type="ECO:0000313" key="2">
    <source>
        <dbReference type="Proteomes" id="UP000628775"/>
    </source>
</evidence>